<keyword evidence="1" id="KW-0677">Repeat</keyword>
<dbReference type="AlphaFoldDB" id="A0A9N8H529"/>
<reference evidence="3" key="1">
    <citation type="submission" date="2020-06" db="EMBL/GenBank/DDBJ databases">
        <authorList>
            <consortium name="Plant Systems Biology data submission"/>
        </authorList>
    </citation>
    <scope>NUCLEOTIDE SEQUENCE</scope>
    <source>
        <strain evidence="3">D6</strain>
    </source>
</reference>
<dbReference type="PANTHER" id="PTHR16263:SF4">
    <property type="entry name" value="TETRATRICOPEPTIDE REPEAT PROTEIN 38"/>
    <property type="match status" value="1"/>
</dbReference>
<gene>
    <name evidence="3" type="ORF">SEMRO_64_G036360.1</name>
</gene>
<keyword evidence="2" id="KW-0802">TPR repeat</keyword>
<sequence>MLQLAQAVQELIENTPYAGGVLSFAMHMAGDSMAAEQVAQSAIRKGFDDPWTIHAVAHALSSQGRAHECALWLEQHRAKSSNCNAFMKGHMEFHLALCFIDTCDQAKLDTLIATNLWGTMSKDMKAEYWNAAALLNVLWKAEIHNVKLLSTQKSSDCIEEALQNVTDALSGAANKSKSLVFSLCIFRYTEGSQRDEWNKELIIISPNDESESDETQKVLSALASAISIVYHHGGGDANDNDKWEKAAKLIAPVADKLETLGASPEQREVLEDFVGLVGMMEGNLNRKKSKNENENTDGSIDLQAWYNRNQRPNVSFYERIMAGK</sequence>
<evidence type="ECO:0000313" key="4">
    <source>
        <dbReference type="Proteomes" id="UP001153069"/>
    </source>
</evidence>
<accession>A0A9N8H529</accession>
<comment type="caution">
    <text evidence="3">The sequence shown here is derived from an EMBL/GenBank/DDBJ whole genome shotgun (WGS) entry which is preliminary data.</text>
</comment>
<dbReference type="Proteomes" id="UP001153069">
    <property type="component" value="Unassembled WGS sequence"/>
</dbReference>
<protein>
    <submittedName>
        <fullName evidence="3">Inherit from NOG: tetratricopeptide repeat domain 38</fullName>
    </submittedName>
</protein>
<dbReference type="InterPro" id="IPR033891">
    <property type="entry name" value="TTC38"/>
</dbReference>
<dbReference type="PANTHER" id="PTHR16263">
    <property type="entry name" value="TETRATRICOPEPTIDE REPEAT PROTEIN 38"/>
    <property type="match status" value="1"/>
</dbReference>
<evidence type="ECO:0000313" key="3">
    <source>
        <dbReference type="EMBL" id="CAB9499585.1"/>
    </source>
</evidence>
<organism evidence="3 4">
    <name type="scientific">Seminavis robusta</name>
    <dbReference type="NCBI Taxonomy" id="568900"/>
    <lineage>
        <taxon>Eukaryota</taxon>
        <taxon>Sar</taxon>
        <taxon>Stramenopiles</taxon>
        <taxon>Ochrophyta</taxon>
        <taxon>Bacillariophyta</taxon>
        <taxon>Bacillariophyceae</taxon>
        <taxon>Bacillariophycidae</taxon>
        <taxon>Naviculales</taxon>
        <taxon>Naviculaceae</taxon>
        <taxon>Seminavis</taxon>
    </lineage>
</organism>
<evidence type="ECO:0000256" key="2">
    <source>
        <dbReference type="ARBA" id="ARBA00022803"/>
    </source>
</evidence>
<dbReference type="EMBL" id="CAICTM010000063">
    <property type="protein sequence ID" value="CAB9499585.1"/>
    <property type="molecule type" value="Genomic_DNA"/>
</dbReference>
<keyword evidence="4" id="KW-1185">Reference proteome</keyword>
<evidence type="ECO:0000256" key="1">
    <source>
        <dbReference type="ARBA" id="ARBA00022737"/>
    </source>
</evidence>
<name>A0A9N8H529_9STRA</name>
<proteinExistence type="predicted"/>